<dbReference type="OrthoDB" id="1885107at2759"/>
<protein>
    <submittedName>
        <fullName evidence="1">Electron transfer flavoprotein beta</fullName>
    </submittedName>
</protein>
<gene>
    <name evidence="1" type="ORF">STAS_29039</name>
</gene>
<dbReference type="GO" id="GO:0016567">
    <property type="term" value="P:protein ubiquitination"/>
    <property type="evidence" value="ECO:0007669"/>
    <property type="project" value="UniProtKB-UniPathway"/>
</dbReference>
<accession>A0A5A7R2S8</accession>
<organism evidence="1 2">
    <name type="scientific">Striga asiatica</name>
    <name type="common">Asiatic witchweed</name>
    <name type="synonym">Buchnera asiatica</name>
    <dbReference type="NCBI Taxonomy" id="4170"/>
    <lineage>
        <taxon>Eukaryota</taxon>
        <taxon>Viridiplantae</taxon>
        <taxon>Streptophyta</taxon>
        <taxon>Embryophyta</taxon>
        <taxon>Tracheophyta</taxon>
        <taxon>Spermatophyta</taxon>
        <taxon>Magnoliopsida</taxon>
        <taxon>eudicotyledons</taxon>
        <taxon>Gunneridae</taxon>
        <taxon>Pentapetalae</taxon>
        <taxon>asterids</taxon>
        <taxon>lamiids</taxon>
        <taxon>Lamiales</taxon>
        <taxon>Orobanchaceae</taxon>
        <taxon>Buchnereae</taxon>
        <taxon>Striga</taxon>
    </lineage>
</organism>
<evidence type="ECO:0000313" key="1">
    <source>
        <dbReference type="EMBL" id="GER51642.1"/>
    </source>
</evidence>
<sequence>MAGQVTYAIDIVSDALDSLPIALELLFKTASKPKERLARVSLAKSDSYEEMIHGLILSAIHNHTNIAFAQAFVAKLLRDFSSKEFAKKVLDKAFETIKKVVKQSLEEYSSLTGRFISMPSVQINFILDNK</sequence>
<dbReference type="UniPathway" id="UPA00143"/>
<comment type="caution">
    <text evidence="1">The sequence shown here is derived from an EMBL/GenBank/DDBJ whole genome shotgun (WGS) entry which is preliminary data.</text>
</comment>
<keyword evidence="2" id="KW-1185">Reference proteome</keyword>
<dbReference type="AlphaFoldDB" id="A0A5A7R2S8"/>
<reference evidence="2" key="1">
    <citation type="journal article" date="2019" name="Curr. Biol.">
        <title>Genome Sequence of Striga asiatica Provides Insight into the Evolution of Plant Parasitism.</title>
        <authorList>
            <person name="Yoshida S."/>
            <person name="Kim S."/>
            <person name="Wafula E.K."/>
            <person name="Tanskanen J."/>
            <person name="Kim Y.M."/>
            <person name="Honaas L."/>
            <person name="Yang Z."/>
            <person name="Spallek T."/>
            <person name="Conn C.E."/>
            <person name="Ichihashi Y."/>
            <person name="Cheong K."/>
            <person name="Cui S."/>
            <person name="Der J.P."/>
            <person name="Gundlach H."/>
            <person name="Jiao Y."/>
            <person name="Hori C."/>
            <person name="Ishida J.K."/>
            <person name="Kasahara H."/>
            <person name="Kiba T."/>
            <person name="Kim M.S."/>
            <person name="Koo N."/>
            <person name="Laohavisit A."/>
            <person name="Lee Y.H."/>
            <person name="Lumba S."/>
            <person name="McCourt P."/>
            <person name="Mortimer J.C."/>
            <person name="Mutuku J.M."/>
            <person name="Nomura T."/>
            <person name="Sasaki-Sekimoto Y."/>
            <person name="Seto Y."/>
            <person name="Wang Y."/>
            <person name="Wakatake T."/>
            <person name="Sakakibara H."/>
            <person name="Demura T."/>
            <person name="Yamaguchi S."/>
            <person name="Yoneyama K."/>
            <person name="Manabe R.I."/>
            <person name="Nelson D.C."/>
            <person name="Schulman A.H."/>
            <person name="Timko M.P."/>
            <person name="dePamphilis C.W."/>
            <person name="Choi D."/>
            <person name="Shirasu K."/>
        </authorList>
    </citation>
    <scope>NUCLEOTIDE SEQUENCE [LARGE SCALE GENOMIC DNA]</scope>
    <source>
        <strain evidence="2">cv. UVA1</strain>
    </source>
</reference>
<dbReference type="Proteomes" id="UP000325081">
    <property type="component" value="Unassembled WGS sequence"/>
</dbReference>
<proteinExistence type="predicted"/>
<evidence type="ECO:0000313" key="2">
    <source>
        <dbReference type="Proteomes" id="UP000325081"/>
    </source>
</evidence>
<name>A0A5A7R2S8_STRAF</name>
<dbReference type="EMBL" id="BKCP01009848">
    <property type="protein sequence ID" value="GER51642.1"/>
    <property type="molecule type" value="Genomic_DNA"/>
</dbReference>